<evidence type="ECO:0000313" key="5">
    <source>
        <dbReference type="Proteomes" id="UP000244248"/>
    </source>
</evidence>
<name>A0A2T5MJI1_9GAMM</name>
<dbReference type="NCBIfam" id="NF045761">
    <property type="entry name" value="NAMPUrTaseMurU"/>
    <property type="match status" value="1"/>
</dbReference>
<keyword evidence="2 4" id="KW-0548">Nucleotidyltransferase</keyword>
<dbReference type="InterPro" id="IPR054790">
    <property type="entry name" value="MurU"/>
</dbReference>
<dbReference type="InterPro" id="IPR029044">
    <property type="entry name" value="Nucleotide-diphossugar_trans"/>
</dbReference>
<evidence type="ECO:0000259" key="3">
    <source>
        <dbReference type="Pfam" id="PF00483"/>
    </source>
</evidence>
<dbReference type="GO" id="GO:0016779">
    <property type="term" value="F:nucleotidyltransferase activity"/>
    <property type="evidence" value="ECO:0007669"/>
    <property type="project" value="UniProtKB-KW"/>
</dbReference>
<dbReference type="SUPFAM" id="SSF53448">
    <property type="entry name" value="Nucleotide-diphospho-sugar transferases"/>
    <property type="match status" value="1"/>
</dbReference>
<dbReference type="AlphaFoldDB" id="A0A2T5MJI1"/>
<dbReference type="EMBL" id="QANS01000001">
    <property type="protein sequence ID" value="PTU32737.1"/>
    <property type="molecule type" value="Genomic_DNA"/>
</dbReference>
<dbReference type="PANTHER" id="PTHR43584:SF8">
    <property type="entry name" value="N-ACETYLMURAMATE ALPHA-1-PHOSPHATE URIDYLYLTRANSFERASE"/>
    <property type="match status" value="1"/>
</dbReference>
<dbReference type="Pfam" id="PF00483">
    <property type="entry name" value="NTP_transferase"/>
    <property type="match status" value="1"/>
</dbReference>
<protein>
    <submittedName>
        <fullName evidence="4">Mannose-1-phosphate guanylyltransferase</fullName>
    </submittedName>
</protein>
<feature type="domain" description="Nucleotidyl transferase" evidence="3">
    <location>
        <begin position="3"/>
        <end position="149"/>
    </location>
</feature>
<keyword evidence="5" id="KW-1185">Reference proteome</keyword>
<comment type="caution">
    <text evidence="4">The sequence shown here is derived from an EMBL/GenBank/DDBJ whole genome shotgun (WGS) entry which is preliminary data.</text>
</comment>
<dbReference type="Proteomes" id="UP000244248">
    <property type="component" value="Unassembled WGS sequence"/>
</dbReference>
<dbReference type="RefSeq" id="WP_107938444.1">
    <property type="nucleotide sequence ID" value="NZ_QANS01000001.1"/>
</dbReference>
<organism evidence="4 5">
    <name type="scientific">Stenotrophobium rhamnosiphilum</name>
    <dbReference type="NCBI Taxonomy" id="2029166"/>
    <lineage>
        <taxon>Bacteria</taxon>
        <taxon>Pseudomonadati</taxon>
        <taxon>Pseudomonadota</taxon>
        <taxon>Gammaproteobacteria</taxon>
        <taxon>Nevskiales</taxon>
        <taxon>Nevskiaceae</taxon>
        <taxon>Stenotrophobium</taxon>
    </lineage>
</organism>
<dbReference type="PANTHER" id="PTHR43584">
    <property type="entry name" value="NUCLEOTIDYL TRANSFERASE"/>
    <property type="match status" value="1"/>
</dbReference>
<evidence type="ECO:0000313" key="4">
    <source>
        <dbReference type="EMBL" id="PTU32737.1"/>
    </source>
</evidence>
<dbReference type="Gene3D" id="3.90.550.10">
    <property type="entry name" value="Spore Coat Polysaccharide Biosynthesis Protein SpsA, Chain A"/>
    <property type="match status" value="1"/>
</dbReference>
<dbReference type="InterPro" id="IPR005835">
    <property type="entry name" value="NTP_transferase_dom"/>
</dbReference>
<dbReference type="CDD" id="cd06422">
    <property type="entry name" value="NTP_transferase_like_1"/>
    <property type="match status" value="1"/>
</dbReference>
<sequence length="222" mass="24566">MRAMILAAGRGSRMRELTDVTPKPLLQVRGKPLIEYHLEQLKQAGIHEFVINTGWLGEKIEAALGNGKRWNARIQYSHEGWPALETGGGIHKALPLLGEDPFLVVNGDVYIECEWKNWTRRGLARGDLAHLVLVPNPPHNIKGDFGLVSSRIYDAGAQYTFSGISILDPALFDDCKPGSFKLAPLIRKAAANGHATGELFNGQWSDVGTPERLKLLEARRKK</sequence>
<evidence type="ECO:0000256" key="1">
    <source>
        <dbReference type="ARBA" id="ARBA00022679"/>
    </source>
</evidence>
<dbReference type="InterPro" id="IPR050065">
    <property type="entry name" value="GlmU-like"/>
</dbReference>
<accession>A0A2T5MJI1</accession>
<proteinExistence type="predicted"/>
<gene>
    <name evidence="4" type="ORF">CJD38_01015</name>
</gene>
<reference evidence="4 5" key="1">
    <citation type="submission" date="2018-04" db="EMBL/GenBank/DDBJ databases">
        <title>Novel species isolated from glacier.</title>
        <authorList>
            <person name="Liu Q."/>
            <person name="Xin Y.-H."/>
        </authorList>
    </citation>
    <scope>NUCLEOTIDE SEQUENCE [LARGE SCALE GENOMIC DNA]</scope>
    <source>
        <strain evidence="4 5">GT1R17</strain>
    </source>
</reference>
<evidence type="ECO:0000256" key="2">
    <source>
        <dbReference type="ARBA" id="ARBA00022695"/>
    </source>
</evidence>
<dbReference type="OrthoDB" id="9788272at2"/>
<keyword evidence="1 4" id="KW-0808">Transferase</keyword>